<evidence type="ECO:0000259" key="3">
    <source>
        <dbReference type="PROSITE" id="PS50076"/>
    </source>
</evidence>
<evidence type="ECO:0000313" key="4">
    <source>
        <dbReference type="EMBL" id="CAE2332570.1"/>
    </source>
</evidence>
<dbReference type="PRINTS" id="PR00625">
    <property type="entry name" value="JDOMAIN"/>
</dbReference>
<name>A0A7S4PFT8_GUITH</name>
<dbReference type="EMBL" id="HBKN01043594">
    <property type="protein sequence ID" value="CAE2332570.1"/>
    <property type="molecule type" value="Transcribed_RNA"/>
</dbReference>
<feature type="domain" description="J" evidence="3">
    <location>
        <begin position="24"/>
        <end position="89"/>
    </location>
</feature>
<organism evidence="4">
    <name type="scientific">Guillardia theta</name>
    <name type="common">Cryptophyte</name>
    <name type="synonym">Cryptomonas phi</name>
    <dbReference type="NCBI Taxonomy" id="55529"/>
    <lineage>
        <taxon>Eukaryota</taxon>
        <taxon>Cryptophyceae</taxon>
        <taxon>Pyrenomonadales</taxon>
        <taxon>Geminigeraceae</taxon>
        <taxon>Guillardia</taxon>
    </lineage>
</organism>
<keyword evidence="1" id="KW-0143">Chaperone</keyword>
<evidence type="ECO:0000256" key="1">
    <source>
        <dbReference type="ARBA" id="ARBA00023186"/>
    </source>
</evidence>
<sequence>MVDSSPLGRGLCSSSQSHVFTSTCPYRILGVNNTAELSEIKSAYLSQVRKVHPDMNQDDPQACMKFAKVHSAYELLNNQEKRLRYDHGLIDVHGRDVPQALNPDNVQEMLWRQVMWEGRGSIKEFGMVLLFLTVVVGIDELSRTDLRSAVSANDDSEASEVAGMSRSEPEFV</sequence>
<feature type="region of interest" description="Disordered" evidence="2">
    <location>
        <begin position="149"/>
        <end position="172"/>
    </location>
</feature>
<gene>
    <name evidence="4" type="ORF">GTHE00462_LOCUS34145</name>
</gene>
<dbReference type="InterPro" id="IPR051938">
    <property type="entry name" value="Apopto_cytoskel_mod"/>
</dbReference>
<dbReference type="Pfam" id="PF00226">
    <property type="entry name" value="DnaJ"/>
    <property type="match status" value="1"/>
</dbReference>
<evidence type="ECO:0000256" key="2">
    <source>
        <dbReference type="SAM" id="MobiDB-lite"/>
    </source>
</evidence>
<dbReference type="PROSITE" id="PS00636">
    <property type="entry name" value="DNAJ_1"/>
    <property type="match status" value="1"/>
</dbReference>
<dbReference type="InterPro" id="IPR018253">
    <property type="entry name" value="DnaJ_domain_CS"/>
</dbReference>
<dbReference type="Gene3D" id="1.10.287.110">
    <property type="entry name" value="DnaJ domain"/>
    <property type="match status" value="1"/>
</dbReference>
<dbReference type="InterPro" id="IPR001623">
    <property type="entry name" value="DnaJ_domain"/>
</dbReference>
<reference evidence="4" key="1">
    <citation type="submission" date="2021-01" db="EMBL/GenBank/DDBJ databases">
        <authorList>
            <person name="Corre E."/>
            <person name="Pelletier E."/>
            <person name="Niang G."/>
            <person name="Scheremetjew M."/>
            <person name="Finn R."/>
            <person name="Kale V."/>
            <person name="Holt S."/>
            <person name="Cochrane G."/>
            <person name="Meng A."/>
            <person name="Brown T."/>
            <person name="Cohen L."/>
        </authorList>
    </citation>
    <scope>NUCLEOTIDE SEQUENCE</scope>
    <source>
        <strain evidence="4">CCMP 2712</strain>
    </source>
</reference>
<dbReference type="CDD" id="cd06257">
    <property type="entry name" value="DnaJ"/>
    <property type="match status" value="1"/>
</dbReference>
<dbReference type="InterPro" id="IPR036869">
    <property type="entry name" value="J_dom_sf"/>
</dbReference>
<dbReference type="PANTHER" id="PTHR44145:SF3">
    <property type="entry name" value="DNAJ HOMOLOG SUBFAMILY A MEMBER 3, MITOCHONDRIAL"/>
    <property type="match status" value="1"/>
</dbReference>
<dbReference type="SUPFAM" id="SSF46565">
    <property type="entry name" value="Chaperone J-domain"/>
    <property type="match status" value="1"/>
</dbReference>
<accession>A0A7S4PFT8</accession>
<dbReference type="SMART" id="SM00271">
    <property type="entry name" value="DnaJ"/>
    <property type="match status" value="1"/>
</dbReference>
<protein>
    <recommendedName>
        <fullName evidence="3">J domain-containing protein</fullName>
    </recommendedName>
</protein>
<dbReference type="PANTHER" id="PTHR44145">
    <property type="entry name" value="DNAJ HOMOLOG SUBFAMILY A MEMBER 3, MITOCHONDRIAL"/>
    <property type="match status" value="1"/>
</dbReference>
<dbReference type="PROSITE" id="PS50076">
    <property type="entry name" value="DNAJ_2"/>
    <property type="match status" value="1"/>
</dbReference>
<proteinExistence type="predicted"/>
<dbReference type="AlphaFoldDB" id="A0A7S4PFT8"/>